<dbReference type="Proteomes" id="UP000297014">
    <property type="component" value="Unassembled WGS sequence"/>
</dbReference>
<protein>
    <recommendedName>
        <fullName evidence="3">Capsular polysaccharide biosynthesis protein</fullName>
    </recommendedName>
</protein>
<accession>A0A4S4JU21</accession>
<reference evidence="1 2" key="1">
    <citation type="submission" date="2014-01" db="EMBL/GenBank/DDBJ databases">
        <title>Draft genome sequencing of Bacillus alcalophilus CGMCC 1.3604.</title>
        <authorList>
            <person name="Yang J."/>
            <person name="Diao L."/>
            <person name="Yang S."/>
        </authorList>
    </citation>
    <scope>NUCLEOTIDE SEQUENCE [LARGE SCALE GENOMIC DNA]</scope>
    <source>
        <strain evidence="1 2">CGMCC 1.3604</strain>
    </source>
</reference>
<dbReference type="CDD" id="cd16440">
    <property type="entry name" value="beta_Kdo_transferase_KpsC_1"/>
    <property type="match status" value="1"/>
</dbReference>
<dbReference type="GO" id="GO:0000271">
    <property type="term" value="P:polysaccharide biosynthetic process"/>
    <property type="evidence" value="ECO:0007669"/>
    <property type="project" value="InterPro"/>
</dbReference>
<comment type="caution">
    <text evidence="1">The sequence shown here is derived from an EMBL/GenBank/DDBJ whole genome shotgun (WGS) entry which is preliminary data.</text>
</comment>
<dbReference type="OrthoDB" id="543755at2"/>
<name>A0A4S4JU21_ALKAL</name>
<dbReference type="Pfam" id="PF05159">
    <property type="entry name" value="Capsule_synth"/>
    <property type="match status" value="1"/>
</dbReference>
<dbReference type="RefSeq" id="WP_003322441.1">
    <property type="nucleotide sequence ID" value="NZ_ALPT02000043.1"/>
</dbReference>
<organism evidence="1 2">
    <name type="scientific">Alkalihalobacillus alcalophilus ATCC 27647 = CGMCC 1.3604</name>
    <dbReference type="NCBI Taxonomy" id="1218173"/>
    <lineage>
        <taxon>Bacteria</taxon>
        <taxon>Bacillati</taxon>
        <taxon>Bacillota</taxon>
        <taxon>Bacilli</taxon>
        <taxon>Bacillales</taxon>
        <taxon>Bacillaceae</taxon>
        <taxon>Alkalihalobacillus</taxon>
    </lineage>
</organism>
<proteinExistence type="predicted"/>
<dbReference type="EMBL" id="JALP01000362">
    <property type="protein sequence ID" value="THG88608.1"/>
    <property type="molecule type" value="Genomic_DNA"/>
</dbReference>
<sequence length="678" mass="77896">MELIKRQIAKFLSEEQVARIRAFFAKHLPAKNNKIPVAFLYGFSGKQRKNISIVLNKSYKIKFLDLKKFNEDRVRYKNVSFFISSTCPKEDAQKIIGYTKEQQIPIKVVTNGFIHSAEFNQDDSIDSLTMHHVYPQEKGQPHLTAKEIDKVIGLYPARSSLQSGKDKQVIMVIGESYLDRWIHSKDSKESFSFSNWELVKEAKRENPDADIYYLPYPLQSFHEPDEYFRISEEVALKEESTLSIKHVNGFVDKVYTFSSPQALKAIQLGIPVIFKGNPLNTIHEVKKDLQRAYQIFLSRTYFIYEGKSELGLREVIPLLEKRNRQDVFVESYKQQTIQSQLPNNFQKKKVGVFSYGIAQIKQLNNLLPLDVIVNPANKQIKDLDYIGVWGLKENDRAREVIETNRIPELRMEDGFLRSFGLGVDGVPPLSLCYDDIGIYYNATKPSRLEVILNSPGWETPELLRQASKAIQLIKENQLSKYNTGELFSPQLIKETTSKKILIVDQTLGDLSISMGLASQETFMEMYQSARKSYPEGDFYIKVHPDVISGKKKGNLDLTQIKGDPNLIFLTKDSNSLSLLNYMDVVYVVTSQMGFEALMLGKEVHCFGMPFYAGWGLTNDRIRTKRRNMKRSFEEVFAAAYLLYCSYINPKTNKPGDIFDVIAEIIDQKNNIKRVKRNG</sequence>
<evidence type="ECO:0008006" key="3">
    <source>
        <dbReference type="Google" id="ProtNLM"/>
    </source>
</evidence>
<dbReference type="GO" id="GO:0015774">
    <property type="term" value="P:polysaccharide transport"/>
    <property type="evidence" value="ECO:0007669"/>
    <property type="project" value="InterPro"/>
</dbReference>
<evidence type="ECO:0000313" key="1">
    <source>
        <dbReference type="EMBL" id="THG88608.1"/>
    </source>
</evidence>
<dbReference type="InterPro" id="IPR007833">
    <property type="entry name" value="Capsule_polysaccharide_synth"/>
</dbReference>
<gene>
    <name evidence="1" type="ORF">AJ85_02200</name>
</gene>
<evidence type="ECO:0000313" key="2">
    <source>
        <dbReference type="Proteomes" id="UP000297014"/>
    </source>
</evidence>
<dbReference type="AlphaFoldDB" id="A0A4S4JU21"/>